<feature type="region of interest" description="Disordered" evidence="1">
    <location>
        <begin position="55"/>
        <end position="145"/>
    </location>
</feature>
<keyword evidence="3" id="KW-1185">Reference proteome</keyword>
<reference evidence="2" key="2">
    <citation type="submission" date="2021-09" db="EMBL/GenBank/DDBJ databases">
        <authorList>
            <person name="Jia N."/>
            <person name="Wang J."/>
            <person name="Shi W."/>
            <person name="Du L."/>
            <person name="Sun Y."/>
            <person name="Zhan W."/>
            <person name="Jiang J."/>
            <person name="Wang Q."/>
            <person name="Zhang B."/>
            <person name="Ji P."/>
            <person name="Sakyi L.B."/>
            <person name="Cui X."/>
            <person name="Yuan T."/>
            <person name="Jiang B."/>
            <person name="Yang W."/>
            <person name="Lam T.T.-Y."/>
            <person name="Chang Q."/>
            <person name="Ding S."/>
            <person name="Wang X."/>
            <person name="Zhu J."/>
            <person name="Ruan X."/>
            <person name="Zhao L."/>
            <person name="Wei J."/>
            <person name="Que T."/>
            <person name="Du C."/>
            <person name="Cheng J."/>
            <person name="Dai P."/>
            <person name="Han X."/>
            <person name="Huang E."/>
            <person name="Gao Y."/>
            <person name="Liu J."/>
            <person name="Shao H."/>
            <person name="Ye R."/>
            <person name="Li L."/>
            <person name="Wei W."/>
            <person name="Wang X."/>
            <person name="Wang C."/>
            <person name="Huo Q."/>
            <person name="Li W."/>
            <person name="Guo W."/>
            <person name="Chen H."/>
            <person name="Chen S."/>
            <person name="Zhou L."/>
            <person name="Zhou L."/>
            <person name="Ni X."/>
            <person name="Tian J."/>
            <person name="Zhou Y."/>
            <person name="Sheng Y."/>
            <person name="Liu T."/>
            <person name="Pan Y."/>
            <person name="Xia L."/>
            <person name="Li J."/>
            <person name="Zhao F."/>
            <person name="Cao W."/>
        </authorList>
    </citation>
    <scope>NUCLEOTIDE SEQUENCE</scope>
    <source>
        <strain evidence="2">Rmic-2018</strain>
        <tissue evidence="2">Larvae</tissue>
    </source>
</reference>
<evidence type="ECO:0000256" key="1">
    <source>
        <dbReference type="SAM" id="MobiDB-lite"/>
    </source>
</evidence>
<evidence type="ECO:0000313" key="3">
    <source>
        <dbReference type="Proteomes" id="UP000821866"/>
    </source>
</evidence>
<dbReference type="Proteomes" id="UP000821866">
    <property type="component" value="Chromosome 4"/>
</dbReference>
<gene>
    <name evidence="2" type="ORF">HPB51_003594</name>
</gene>
<accession>A0A9J6DZH7</accession>
<proteinExistence type="predicted"/>
<sequence>MFASLLHAAFASSSSCFCTRGLGGRARRHGLAMVVVHEVELLDEHPVARPPYLAHLQGGGAIPQHLHHSHPNRHLHGGFSAQPPQQLKLGPPGGSSSLPRHHGQPPSAPYHDPTTEEDDDEDEEDDLPEYAEAGPPTGEEQRLRAQSWHRFSIRAVTSSSFRYVRCLKTGVEREDITLCAGHQLLISMIATAHC</sequence>
<organism evidence="2 3">
    <name type="scientific">Rhipicephalus microplus</name>
    <name type="common">Cattle tick</name>
    <name type="synonym">Boophilus microplus</name>
    <dbReference type="NCBI Taxonomy" id="6941"/>
    <lineage>
        <taxon>Eukaryota</taxon>
        <taxon>Metazoa</taxon>
        <taxon>Ecdysozoa</taxon>
        <taxon>Arthropoda</taxon>
        <taxon>Chelicerata</taxon>
        <taxon>Arachnida</taxon>
        <taxon>Acari</taxon>
        <taxon>Parasitiformes</taxon>
        <taxon>Ixodida</taxon>
        <taxon>Ixodoidea</taxon>
        <taxon>Ixodidae</taxon>
        <taxon>Rhipicephalinae</taxon>
        <taxon>Rhipicephalus</taxon>
        <taxon>Boophilus</taxon>
    </lineage>
</organism>
<name>A0A9J6DZH7_RHIMP</name>
<comment type="caution">
    <text evidence="2">The sequence shown here is derived from an EMBL/GenBank/DDBJ whole genome shotgun (WGS) entry which is preliminary data.</text>
</comment>
<dbReference type="AlphaFoldDB" id="A0A9J6DZH7"/>
<protein>
    <submittedName>
        <fullName evidence="2">Uncharacterized protein</fullName>
    </submittedName>
</protein>
<feature type="compositionally biased region" description="Acidic residues" evidence="1">
    <location>
        <begin position="115"/>
        <end position="129"/>
    </location>
</feature>
<dbReference type="EMBL" id="JABSTU010000006">
    <property type="protein sequence ID" value="KAH8027152.1"/>
    <property type="molecule type" value="Genomic_DNA"/>
</dbReference>
<reference evidence="2" key="1">
    <citation type="journal article" date="2020" name="Cell">
        <title>Large-Scale Comparative Analyses of Tick Genomes Elucidate Their Genetic Diversity and Vector Capacities.</title>
        <authorList>
            <consortium name="Tick Genome and Microbiome Consortium (TIGMIC)"/>
            <person name="Jia N."/>
            <person name="Wang J."/>
            <person name="Shi W."/>
            <person name="Du L."/>
            <person name="Sun Y."/>
            <person name="Zhan W."/>
            <person name="Jiang J.F."/>
            <person name="Wang Q."/>
            <person name="Zhang B."/>
            <person name="Ji P."/>
            <person name="Bell-Sakyi L."/>
            <person name="Cui X.M."/>
            <person name="Yuan T.T."/>
            <person name="Jiang B.G."/>
            <person name="Yang W.F."/>
            <person name="Lam T.T."/>
            <person name="Chang Q.C."/>
            <person name="Ding S.J."/>
            <person name="Wang X.J."/>
            <person name="Zhu J.G."/>
            <person name="Ruan X.D."/>
            <person name="Zhao L."/>
            <person name="Wei J.T."/>
            <person name="Ye R.Z."/>
            <person name="Que T.C."/>
            <person name="Du C.H."/>
            <person name="Zhou Y.H."/>
            <person name="Cheng J.X."/>
            <person name="Dai P.F."/>
            <person name="Guo W.B."/>
            <person name="Han X.H."/>
            <person name="Huang E.J."/>
            <person name="Li L.F."/>
            <person name="Wei W."/>
            <person name="Gao Y.C."/>
            <person name="Liu J.Z."/>
            <person name="Shao H.Z."/>
            <person name="Wang X."/>
            <person name="Wang C.C."/>
            <person name="Yang T.C."/>
            <person name="Huo Q.B."/>
            <person name="Li W."/>
            <person name="Chen H.Y."/>
            <person name="Chen S.E."/>
            <person name="Zhou L.G."/>
            <person name="Ni X.B."/>
            <person name="Tian J.H."/>
            <person name="Sheng Y."/>
            <person name="Liu T."/>
            <person name="Pan Y.S."/>
            <person name="Xia L.Y."/>
            <person name="Li J."/>
            <person name="Zhao F."/>
            <person name="Cao W.C."/>
        </authorList>
    </citation>
    <scope>NUCLEOTIDE SEQUENCE</scope>
    <source>
        <strain evidence="2">Rmic-2018</strain>
    </source>
</reference>
<evidence type="ECO:0000313" key="2">
    <source>
        <dbReference type="EMBL" id="KAH8027152.1"/>
    </source>
</evidence>
<feature type="compositionally biased region" description="Basic residues" evidence="1">
    <location>
        <begin position="65"/>
        <end position="76"/>
    </location>
</feature>